<dbReference type="AlphaFoldDB" id="A0AAN5CGE6"/>
<accession>A0AAN5CGE6</accession>
<gene>
    <name evidence="1" type="ORF">PMAYCL1PPCAC_13502</name>
</gene>
<organism evidence="1 2">
    <name type="scientific">Pristionchus mayeri</name>
    <dbReference type="NCBI Taxonomy" id="1317129"/>
    <lineage>
        <taxon>Eukaryota</taxon>
        <taxon>Metazoa</taxon>
        <taxon>Ecdysozoa</taxon>
        <taxon>Nematoda</taxon>
        <taxon>Chromadorea</taxon>
        <taxon>Rhabditida</taxon>
        <taxon>Rhabditina</taxon>
        <taxon>Diplogasteromorpha</taxon>
        <taxon>Diplogasteroidea</taxon>
        <taxon>Neodiplogasteridae</taxon>
        <taxon>Pristionchus</taxon>
    </lineage>
</organism>
<feature type="non-terminal residue" evidence="1">
    <location>
        <position position="66"/>
    </location>
</feature>
<keyword evidence="2" id="KW-1185">Reference proteome</keyword>
<name>A0AAN5CGE6_9BILA</name>
<reference evidence="2" key="1">
    <citation type="submission" date="2022-10" db="EMBL/GenBank/DDBJ databases">
        <title>Genome assembly of Pristionchus species.</title>
        <authorList>
            <person name="Yoshida K."/>
            <person name="Sommer R.J."/>
        </authorList>
    </citation>
    <scope>NUCLEOTIDE SEQUENCE [LARGE SCALE GENOMIC DNA]</scope>
    <source>
        <strain evidence="2">RS5460</strain>
    </source>
</reference>
<evidence type="ECO:0000313" key="1">
    <source>
        <dbReference type="EMBL" id="GMR43307.1"/>
    </source>
</evidence>
<dbReference type="EMBL" id="BTRK01000003">
    <property type="protein sequence ID" value="GMR43307.1"/>
    <property type="molecule type" value="Genomic_DNA"/>
</dbReference>
<comment type="caution">
    <text evidence="1">The sequence shown here is derived from an EMBL/GenBank/DDBJ whole genome shotgun (WGS) entry which is preliminary data.</text>
</comment>
<sequence>SECFLQIFSCVLVICGCEHDAITFHRLKIRMQNANIFEHQHVRIDENDLFDVIRENIVYYVFHLPV</sequence>
<dbReference type="Proteomes" id="UP001328107">
    <property type="component" value="Unassembled WGS sequence"/>
</dbReference>
<feature type="non-terminal residue" evidence="1">
    <location>
        <position position="1"/>
    </location>
</feature>
<protein>
    <submittedName>
        <fullName evidence="1">Uncharacterized protein</fullName>
    </submittedName>
</protein>
<proteinExistence type="predicted"/>
<evidence type="ECO:0000313" key="2">
    <source>
        <dbReference type="Proteomes" id="UP001328107"/>
    </source>
</evidence>